<dbReference type="Gene3D" id="3.30.2390.20">
    <property type="entry name" value="Type VII secretion system EccB, repeat 1 domain"/>
    <property type="match status" value="1"/>
</dbReference>
<dbReference type="InterPro" id="IPR007795">
    <property type="entry name" value="T7SS_EccB"/>
</dbReference>
<dbReference type="GO" id="GO:0005576">
    <property type="term" value="C:extracellular region"/>
    <property type="evidence" value="ECO:0007669"/>
    <property type="project" value="TreeGrafter"/>
</dbReference>
<dbReference type="EMBL" id="FONV01000007">
    <property type="protein sequence ID" value="SFF21192.1"/>
    <property type="molecule type" value="Genomic_DNA"/>
</dbReference>
<dbReference type="InterPro" id="IPR044857">
    <property type="entry name" value="T7SS_EccB_R1"/>
</dbReference>
<sequence length="471" mass="48197">MQTRREQVRAHRFVTRRLVSALLSGEPETTELPMRRLGLAMIASVLVAAILFAGFGAYGLLSPGGAKPDSGTVVIERETGARYVFVNDVLYPVLNFASARLILGAEAPTRTMAQNSLQGLARGPQVGIAGAPDGVPSPKALVGLPWTVCSAAESSAVATPVTRLLIGQEPPTGRALGDDAVLVAAGSGATDRYLIWQNRRYRIKDGETLAALRLSGQPVLPIGRALLNAVTSGPDLVPLVLPNMGQVSTRQVRGAQAKVGRVYHVGAQHYVLTSAGLAAIGDVSALLLLAKGGTDDELTAEQAGSLLLDSRLDPPGFPAQMPEMRAVDPVGSALCAGYGAASKDGQDVALAVADAGALRAMTGGRTAADQVSRGVQVADQVLVQGGHAALVRAIPAADATVTEGLPAYLVTDEGRRYAMPAGTAAQESLGYGSVSPVPVPAALVALIPPGPPLDPATARNFSAQSGAVSGS</sequence>
<keyword evidence="1" id="KW-0472">Membrane</keyword>
<dbReference type="NCBIfam" id="TIGR03919">
    <property type="entry name" value="T7SS_EccB"/>
    <property type="match status" value="1"/>
</dbReference>
<gene>
    <name evidence="2" type="ORF">SAMN05421541_107199</name>
</gene>
<organism evidence="2 3">
    <name type="scientific">Actinoplanes philippinensis</name>
    <dbReference type="NCBI Taxonomy" id="35752"/>
    <lineage>
        <taxon>Bacteria</taxon>
        <taxon>Bacillati</taxon>
        <taxon>Actinomycetota</taxon>
        <taxon>Actinomycetes</taxon>
        <taxon>Micromonosporales</taxon>
        <taxon>Micromonosporaceae</taxon>
        <taxon>Actinoplanes</taxon>
    </lineage>
</organism>
<feature type="transmembrane region" description="Helical" evidence="1">
    <location>
        <begin position="37"/>
        <end position="61"/>
    </location>
</feature>
<evidence type="ECO:0000313" key="3">
    <source>
        <dbReference type="Proteomes" id="UP000199645"/>
    </source>
</evidence>
<dbReference type="PANTHER" id="PTHR40765">
    <property type="entry name" value="ESX-2 SECRETION SYSTEM ATPASE ECCB2"/>
    <property type="match status" value="1"/>
</dbReference>
<dbReference type="PANTHER" id="PTHR40765:SF2">
    <property type="entry name" value="ESX-2 SECRETION SYSTEM ATPASE ECCB2"/>
    <property type="match status" value="1"/>
</dbReference>
<accession>A0A1I2GUS1</accession>
<protein>
    <submittedName>
        <fullName evidence="2">Type VII secretion protein EccB</fullName>
    </submittedName>
</protein>
<proteinExistence type="predicted"/>
<name>A0A1I2GUS1_9ACTN</name>
<dbReference type="AlphaFoldDB" id="A0A1I2GUS1"/>
<keyword evidence="3" id="KW-1185">Reference proteome</keyword>
<dbReference type="RefSeq" id="WP_177319801.1">
    <property type="nucleotide sequence ID" value="NZ_BOMT01000043.1"/>
</dbReference>
<evidence type="ECO:0000256" key="1">
    <source>
        <dbReference type="SAM" id="Phobius"/>
    </source>
</evidence>
<dbReference type="Pfam" id="PF05108">
    <property type="entry name" value="T7SS_ESX1_EccB"/>
    <property type="match status" value="1"/>
</dbReference>
<dbReference type="Proteomes" id="UP000199645">
    <property type="component" value="Unassembled WGS sequence"/>
</dbReference>
<dbReference type="STRING" id="35752.SAMN05421541_107199"/>
<keyword evidence="1" id="KW-1133">Transmembrane helix</keyword>
<reference evidence="2 3" key="1">
    <citation type="submission" date="2016-10" db="EMBL/GenBank/DDBJ databases">
        <authorList>
            <person name="de Groot N.N."/>
        </authorList>
    </citation>
    <scope>NUCLEOTIDE SEQUENCE [LARGE SCALE GENOMIC DNA]</scope>
    <source>
        <strain evidence="2 3">DSM 43019</strain>
    </source>
</reference>
<keyword evidence="1" id="KW-0812">Transmembrane</keyword>
<evidence type="ECO:0000313" key="2">
    <source>
        <dbReference type="EMBL" id="SFF21192.1"/>
    </source>
</evidence>